<reference evidence="9" key="1">
    <citation type="journal article" date="2019" name="Int. J. Syst. Evol. Microbiol.">
        <title>The Global Catalogue of Microorganisms (GCM) 10K type strain sequencing project: providing services to taxonomists for standard genome sequencing and annotation.</title>
        <authorList>
            <consortium name="The Broad Institute Genomics Platform"/>
            <consortium name="The Broad Institute Genome Sequencing Center for Infectious Disease"/>
            <person name="Wu L."/>
            <person name="Ma J."/>
        </authorList>
    </citation>
    <scope>NUCLEOTIDE SEQUENCE [LARGE SCALE GENOMIC DNA]</scope>
    <source>
        <strain evidence="9">NBRC 111756</strain>
    </source>
</reference>
<evidence type="ECO:0000256" key="3">
    <source>
        <dbReference type="ARBA" id="ARBA00022723"/>
    </source>
</evidence>
<accession>A0ABW2A859</accession>
<comment type="caution">
    <text evidence="8">The sequence shown here is derived from an EMBL/GenBank/DDBJ whole genome shotgun (WGS) entry which is preliminary data.</text>
</comment>
<dbReference type="Gene3D" id="2.60.40.1190">
    <property type="match status" value="1"/>
</dbReference>
<dbReference type="InterPro" id="IPR019020">
    <property type="entry name" value="Cyt-c552/DMSO_Rdtase_haem-bd"/>
</dbReference>
<keyword evidence="3" id="KW-0479">Metal-binding</keyword>
<gene>
    <name evidence="8" type="ORF">ACFQDL_28120</name>
</gene>
<feature type="signal peptide" evidence="6">
    <location>
        <begin position="1"/>
        <end position="23"/>
    </location>
</feature>
<keyword evidence="1" id="KW-0813">Transport</keyword>
<sequence>MKSSHRFFWIAALLALTPASVWALDWTRVEARDLILFYPGQASWEWALTPSDHSGAKKFREGKNCRECHDGEEPAMGDLIASGRKLEPDPVEGKRGWIPLKVQVAREGERLYLRLEWPDGDQNVGRKLDPDAEVKVTVMLEDGHTVEALRAGCWAACHDDMIGMPSAPEAREITKYLVASRIGISRQGGGENFRSQAELDKLLNQGQFYEYWHAELNRGQEPRVSDGYILARYQPNPVPAVTVEATHKAGRWVALFSRQLEPGDPYHKDIVAGKTYFIGFAIHDAYAARRYHHVSLEHTLVLDQGEADFVATQQ</sequence>
<evidence type="ECO:0000256" key="1">
    <source>
        <dbReference type="ARBA" id="ARBA00022448"/>
    </source>
</evidence>
<name>A0ABW2A859_9GAMM</name>
<evidence type="ECO:0000313" key="9">
    <source>
        <dbReference type="Proteomes" id="UP001596422"/>
    </source>
</evidence>
<dbReference type="RefSeq" id="WP_379911970.1">
    <property type="nucleotide sequence ID" value="NZ_JBHSWE010000001.1"/>
</dbReference>
<feature type="chain" id="PRO_5045103378" evidence="6">
    <location>
        <begin position="24"/>
        <end position="314"/>
    </location>
</feature>
<dbReference type="SMART" id="SM00887">
    <property type="entry name" value="EB_dh"/>
    <property type="match status" value="1"/>
</dbReference>
<keyword evidence="2" id="KW-0349">Heme</keyword>
<keyword evidence="6" id="KW-0732">Signal</keyword>
<evidence type="ECO:0000256" key="4">
    <source>
        <dbReference type="ARBA" id="ARBA00022982"/>
    </source>
</evidence>
<dbReference type="Proteomes" id="UP001596422">
    <property type="component" value="Unassembled WGS sequence"/>
</dbReference>
<evidence type="ECO:0000256" key="2">
    <source>
        <dbReference type="ARBA" id="ARBA00022617"/>
    </source>
</evidence>
<protein>
    <submittedName>
        <fullName evidence="8">Ethylbenzene dehydrogenase-related protein</fullName>
    </submittedName>
</protein>
<evidence type="ECO:0000256" key="5">
    <source>
        <dbReference type="ARBA" id="ARBA00023004"/>
    </source>
</evidence>
<feature type="domain" description="Cytochrome c-552/DMSO reductase-like haem-binding" evidence="7">
    <location>
        <begin position="23"/>
        <end position="295"/>
    </location>
</feature>
<evidence type="ECO:0000259" key="7">
    <source>
        <dbReference type="SMART" id="SM00887"/>
    </source>
</evidence>
<evidence type="ECO:0000313" key="8">
    <source>
        <dbReference type="EMBL" id="MFC6673524.1"/>
    </source>
</evidence>
<evidence type="ECO:0000256" key="6">
    <source>
        <dbReference type="SAM" id="SignalP"/>
    </source>
</evidence>
<dbReference type="Pfam" id="PF09459">
    <property type="entry name" value="EB_dh"/>
    <property type="match status" value="1"/>
</dbReference>
<keyword evidence="9" id="KW-1185">Reference proteome</keyword>
<proteinExistence type="predicted"/>
<keyword evidence="4" id="KW-0249">Electron transport</keyword>
<organism evidence="8 9">
    <name type="scientific">Marinobacterium aestuariivivens</name>
    <dbReference type="NCBI Taxonomy" id="1698799"/>
    <lineage>
        <taxon>Bacteria</taxon>
        <taxon>Pseudomonadati</taxon>
        <taxon>Pseudomonadota</taxon>
        <taxon>Gammaproteobacteria</taxon>
        <taxon>Oceanospirillales</taxon>
        <taxon>Oceanospirillaceae</taxon>
        <taxon>Marinobacterium</taxon>
    </lineage>
</organism>
<keyword evidence="5" id="KW-0408">Iron</keyword>
<dbReference type="EMBL" id="JBHSWE010000001">
    <property type="protein sequence ID" value="MFC6673524.1"/>
    <property type="molecule type" value="Genomic_DNA"/>
</dbReference>